<keyword evidence="1" id="KW-0175">Coiled coil</keyword>
<feature type="coiled-coil region" evidence="1">
    <location>
        <begin position="12"/>
        <end position="39"/>
    </location>
</feature>
<feature type="region of interest" description="Disordered" evidence="2">
    <location>
        <begin position="285"/>
        <end position="305"/>
    </location>
</feature>
<feature type="coiled-coil region" evidence="1">
    <location>
        <begin position="390"/>
        <end position="517"/>
    </location>
</feature>
<evidence type="ECO:0000313" key="3">
    <source>
        <dbReference type="EMBL" id="KAK8878039.1"/>
    </source>
</evidence>
<name>A0ABR2JK42_9EUKA</name>
<evidence type="ECO:0000256" key="1">
    <source>
        <dbReference type="SAM" id="Coils"/>
    </source>
</evidence>
<comment type="caution">
    <text evidence="3">The sequence shown here is derived from an EMBL/GenBank/DDBJ whole genome shotgun (WGS) entry which is preliminary data.</text>
</comment>
<gene>
    <name evidence="3" type="ORF">M9Y10_004802</name>
</gene>
<evidence type="ECO:0000313" key="4">
    <source>
        <dbReference type="Proteomes" id="UP001470230"/>
    </source>
</evidence>
<evidence type="ECO:0000256" key="2">
    <source>
        <dbReference type="SAM" id="MobiDB-lite"/>
    </source>
</evidence>
<feature type="compositionally biased region" description="Low complexity" evidence="2">
    <location>
        <begin position="626"/>
        <end position="707"/>
    </location>
</feature>
<protein>
    <submittedName>
        <fullName evidence="3">Uncharacterized protein</fullName>
    </submittedName>
</protein>
<accession>A0ABR2JK42</accession>
<organism evidence="3 4">
    <name type="scientific">Tritrichomonas musculus</name>
    <dbReference type="NCBI Taxonomy" id="1915356"/>
    <lineage>
        <taxon>Eukaryota</taxon>
        <taxon>Metamonada</taxon>
        <taxon>Parabasalia</taxon>
        <taxon>Tritrichomonadida</taxon>
        <taxon>Tritrichomonadidae</taxon>
        <taxon>Tritrichomonas</taxon>
    </lineage>
</organism>
<proteinExistence type="predicted"/>
<keyword evidence="4" id="KW-1185">Reference proteome</keyword>
<feature type="region of interest" description="Disordered" evidence="2">
    <location>
        <begin position="626"/>
        <end position="711"/>
    </location>
</feature>
<reference evidence="3 4" key="1">
    <citation type="submission" date="2024-04" db="EMBL/GenBank/DDBJ databases">
        <title>Tritrichomonas musculus Genome.</title>
        <authorList>
            <person name="Alves-Ferreira E."/>
            <person name="Grigg M."/>
            <person name="Lorenzi H."/>
            <person name="Galac M."/>
        </authorList>
    </citation>
    <scope>NUCLEOTIDE SEQUENCE [LARGE SCALE GENOMIC DNA]</scope>
    <source>
        <strain evidence="3 4">EAF2021</strain>
    </source>
</reference>
<feature type="region of interest" description="Disordered" evidence="2">
    <location>
        <begin position="552"/>
        <end position="577"/>
    </location>
</feature>
<dbReference type="Proteomes" id="UP001470230">
    <property type="component" value="Unassembled WGS sequence"/>
</dbReference>
<feature type="compositionally biased region" description="Polar residues" evidence="2">
    <location>
        <begin position="552"/>
        <end position="575"/>
    </location>
</feature>
<sequence length="893" mass="103297">MSIKNSYSSSSVIINQENIANLQKKNQNSQNEAKQTNTIILQKIAARLTRVEEKFSHFPVIENYRQNNKIATSTLEEKFKFIEIAGEKLNNQLQNTDRSFISSVEDSVLMIEKQLFNDNSFEKDNLRNRILRIGSFQESNYKVIKQNINNLILDTDVSIEFMKQTLTVILNNMNKQAQIPNNDFNDIETLKFITKVAYSPQSSIEMLRDSLKKSLKIQQNSQTKILELQRKTQYLEEQVRIAAEASKQQASSNDDSSLFTEQYDFTANYPKYSTLNRTVLKPASSYQPSNAWSPKPRKSRTFDLDDDSEMDSFALREAFEPEIKEQFQDHLEMMNSQLRNQGLSMREIETTNEIFKNCFIDLRSKILVQQDTISSLEKDKMQAISIRDKMNQQEAKIRMLQAAMKESIKENPEYKKQLKTIQLLTIKLNQAKNKIVFNQENMTKMKSQLQEKEDQRKRYETENFNLKKDLTTIQQAFEMSNIDTENMKSLEYQAKNIKSLFENLKKTEKQCEIQQERMFNMHNLIIKLRNQLNSNGIQTPNDHEIEMYIQSTTQKQSPTNEPNNERSIFNINPNDQNSIQKNYNSNNSNDINIPQDSINFDSKAYSNNNNRDVSLTSEFNKESINRNILNNNGNTNNGNSSNNNDISNNGNSSNNNDISNNGNSSNNNLNNNDNASNNNLNNNDNASNNNLNNNGNTSNNNMSNNNNYSITKENNKSYQDEIQLLNQRIQELENDNQKLQQISYKQVSQFHNFNDKINKLQTKSETKLTLITKKIKEIGDGYRNFISIHNNLGNSSPKDRKTIEELSQLLHIANNTITTLSKEKDSLLNILYSETNNSKFSDDKIHKIDLAKNSSTDRFQLNLQQIDEQVTCNIDSVKNVKSSILNDNQKESH</sequence>
<dbReference type="EMBL" id="JAPFFF010000011">
    <property type="protein sequence ID" value="KAK8878039.1"/>
    <property type="molecule type" value="Genomic_DNA"/>
</dbReference>